<dbReference type="Proteomes" id="UP001497497">
    <property type="component" value="Unassembled WGS sequence"/>
</dbReference>
<accession>A0AAV2HWP5</accession>
<keyword evidence="2" id="KW-1185">Reference proteome</keyword>
<reference evidence="1 2" key="1">
    <citation type="submission" date="2024-04" db="EMBL/GenBank/DDBJ databases">
        <authorList>
            <consortium name="Genoscope - CEA"/>
            <person name="William W."/>
        </authorList>
    </citation>
    <scope>NUCLEOTIDE SEQUENCE [LARGE SCALE GENOMIC DNA]</scope>
</reference>
<dbReference type="PANTHER" id="PTHR28532:SF1">
    <property type="entry name" value="ORAL CANCER OVEREXPRESSED 1"/>
    <property type="match status" value="1"/>
</dbReference>
<gene>
    <name evidence="1" type="ORF">GSLYS_00011840001</name>
</gene>
<evidence type="ECO:0000313" key="2">
    <source>
        <dbReference type="Proteomes" id="UP001497497"/>
    </source>
</evidence>
<organism evidence="1 2">
    <name type="scientific">Lymnaea stagnalis</name>
    <name type="common">Great pond snail</name>
    <name type="synonym">Helix stagnalis</name>
    <dbReference type="NCBI Taxonomy" id="6523"/>
    <lineage>
        <taxon>Eukaryota</taxon>
        <taxon>Metazoa</taxon>
        <taxon>Spiralia</taxon>
        <taxon>Lophotrochozoa</taxon>
        <taxon>Mollusca</taxon>
        <taxon>Gastropoda</taxon>
        <taxon>Heterobranchia</taxon>
        <taxon>Euthyneura</taxon>
        <taxon>Panpulmonata</taxon>
        <taxon>Hygrophila</taxon>
        <taxon>Lymnaeoidea</taxon>
        <taxon>Lymnaeidae</taxon>
        <taxon>Lymnaea</taxon>
    </lineage>
</organism>
<dbReference type="EMBL" id="CAXITT010000282">
    <property type="protein sequence ID" value="CAL1538019.1"/>
    <property type="molecule type" value="Genomic_DNA"/>
</dbReference>
<dbReference type="InterPro" id="IPR052436">
    <property type="entry name" value="LTO1_adapter"/>
</dbReference>
<proteinExistence type="predicted"/>
<sequence>MISFFLGKTSISKYITRSGMAMTQDLNQNQHEDIFHSVTMTEEVSWLEGHSAGLIEGEKIGYLEGYHLGVQKGSDIGNEVGFYAGYAAHVVEMLHQDTSKSRILRVCESIINLANIIHRIEPNDESLTDHLNKIQGKFKQLTSQIGVQAEYKKLSSIDVKGAFF</sequence>
<dbReference type="AlphaFoldDB" id="A0AAV2HWP5"/>
<evidence type="ECO:0000313" key="1">
    <source>
        <dbReference type="EMBL" id="CAL1538019.1"/>
    </source>
</evidence>
<name>A0AAV2HWP5_LYMST</name>
<protein>
    <recommendedName>
        <fullName evidence="3">Essential protein Yae1 N-terminal domain-containing protein</fullName>
    </recommendedName>
</protein>
<evidence type="ECO:0008006" key="3">
    <source>
        <dbReference type="Google" id="ProtNLM"/>
    </source>
</evidence>
<dbReference type="PANTHER" id="PTHR28532">
    <property type="entry name" value="GEO13458P1"/>
    <property type="match status" value="1"/>
</dbReference>
<comment type="caution">
    <text evidence="1">The sequence shown here is derived from an EMBL/GenBank/DDBJ whole genome shotgun (WGS) entry which is preliminary data.</text>
</comment>